<dbReference type="AlphaFoldDB" id="A0A366EUW5"/>
<accession>A0A366EUW5</accession>
<organism evidence="1 2">
    <name type="scientific">Rossellomorea aquimaris</name>
    <dbReference type="NCBI Taxonomy" id="189382"/>
    <lineage>
        <taxon>Bacteria</taxon>
        <taxon>Bacillati</taxon>
        <taxon>Bacillota</taxon>
        <taxon>Bacilli</taxon>
        <taxon>Bacillales</taxon>
        <taxon>Bacillaceae</taxon>
        <taxon>Rossellomorea</taxon>
    </lineage>
</organism>
<evidence type="ECO:0000313" key="2">
    <source>
        <dbReference type="Proteomes" id="UP000252118"/>
    </source>
</evidence>
<name>A0A366EUW5_9BACI</name>
<gene>
    <name evidence="1" type="ORF">DET59_103309</name>
</gene>
<dbReference type="EMBL" id="QNRJ01000003">
    <property type="protein sequence ID" value="RBP06177.1"/>
    <property type="molecule type" value="Genomic_DNA"/>
</dbReference>
<dbReference type="Proteomes" id="UP000252118">
    <property type="component" value="Unassembled WGS sequence"/>
</dbReference>
<evidence type="ECO:0000313" key="1">
    <source>
        <dbReference type="EMBL" id="RBP06177.1"/>
    </source>
</evidence>
<comment type="caution">
    <text evidence="1">The sequence shown here is derived from an EMBL/GenBank/DDBJ whole genome shotgun (WGS) entry which is preliminary data.</text>
</comment>
<protein>
    <submittedName>
        <fullName evidence="1">Uncharacterized protein</fullName>
    </submittedName>
</protein>
<dbReference type="RefSeq" id="WP_181778069.1">
    <property type="nucleotide sequence ID" value="NZ_QNRJ01000003.1"/>
</dbReference>
<reference evidence="1 2" key="1">
    <citation type="submission" date="2018-06" db="EMBL/GenBank/DDBJ databases">
        <title>Freshwater and sediment microbial communities from various areas in North America, analyzing microbe dynamics in response to fracking.</title>
        <authorList>
            <person name="Lamendella R."/>
        </authorList>
    </citation>
    <scope>NUCLEOTIDE SEQUENCE [LARGE SCALE GENOMIC DNA]</scope>
    <source>
        <strain evidence="1 2">97B</strain>
    </source>
</reference>
<sequence length="58" mass="6721">MTTETISQRFSLDEEASRKIISSPRTIIKNTGILNDLKLNKTERMANAERVLNKRRCK</sequence>
<proteinExistence type="predicted"/>